<accession>A0A4U9HXM4</accession>
<evidence type="ECO:0000313" key="1">
    <source>
        <dbReference type="EMBL" id="VTP69512.1"/>
    </source>
</evidence>
<gene>
    <name evidence="1" type="ORF">NCTC13032_04416</name>
</gene>
<evidence type="ECO:0000313" key="2">
    <source>
        <dbReference type="Proteomes" id="UP000310719"/>
    </source>
</evidence>
<dbReference type="EMBL" id="LR590464">
    <property type="protein sequence ID" value="VTP69512.1"/>
    <property type="molecule type" value="Genomic_DNA"/>
</dbReference>
<dbReference type="AlphaFoldDB" id="A0A4U9HXM4"/>
<reference evidence="1 2" key="1">
    <citation type="submission" date="2019-05" db="EMBL/GenBank/DDBJ databases">
        <authorList>
            <consortium name="Pathogen Informatics"/>
        </authorList>
    </citation>
    <scope>NUCLEOTIDE SEQUENCE [LARGE SCALE GENOMIC DNA]</scope>
    <source>
        <strain evidence="1 2">NCTC13032</strain>
    </source>
</reference>
<name>A0A4U9HXM4_9ENTR</name>
<protein>
    <submittedName>
        <fullName evidence="1">Uncharacterized protein</fullName>
    </submittedName>
</protein>
<dbReference type="Proteomes" id="UP000310719">
    <property type="component" value="Chromosome"/>
</dbReference>
<organism evidence="1 2">
    <name type="scientific">Leclercia adecarboxylata</name>
    <dbReference type="NCBI Taxonomy" id="83655"/>
    <lineage>
        <taxon>Bacteria</taxon>
        <taxon>Pseudomonadati</taxon>
        <taxon>Pseudomonadota</taxon>
        <taxon>Gammaproteobacteria</taxon>
        <taxon>Enterobacterales</taxon>
        <taxon>Enterobacteriaceae</taxon>
        <taxon>Leclercia</taxon>
    </lineage>
</organism>
<sequence length="101" mass="11158">MWESLLNNAKPAAALEPMIASLNKNQPVPQVLAREPEYMVDQLKNFYLLPVLGSDDVFTDTGFQVRVLNVASVSEKGSASAPAKSTDEKNMMKASLRRWCS</sequence>
<proteinExistence type="predicted"/>